<reference evidence="2" key="1">
    <citation type="submission" date="2014-09" db="EMBL/GenBank/DDBJ databases">
        <authorList>
            <person name="Magalhaes I.L.F."/>
            <person name="Oliveira U."/>
            <person name="Santos F.R."/>
            <person name="Vidigal T.H.D.A."/>
            <person name="Brescovit A.D."/>
            <person name="Santos A.J."/>
        </authorList>
    </citation>
    <scope>NUCLEOTIDE SEQUENCE</scope>
    <source>
        <tissue evidence="2">Shoot tissue taken approximately 20 cm above the soil surface</tissue>
    </source>
</reference>
<evidence type="ECO:0000256" key="1">
    <source>
        <dbReference type="SAM" id="MobiDB-lite"/>
    </source>
</evidence>
<feature type="region of interest" description="Disordered" evidence="1">
    <location>
        <begin position="1"/>
        <end position="36"/>
    </location>
</feature>
<evidence type="ECO:0000313" key="2">
    <source>
        <dbReference type="EMBL" id="JAD16758.1"/>
    </source>
</evidence>
<dbReference type="EMBL" id="GBRH01281137">
    <property type="protein sequence ID" value="JAD16758.1"/>
    <property type="molecule type" value="Transcribed_RNA"/>
</dbReference>
<sequence length="93" mass="10112">MNESVRSSVKGLPDPLLEDNDRFDKTPGDEKANTSLNENGLSCKQIAITQADVKYTESQGCIEASNLNCTEASQSVNEGFFRARKSRGTRIGA</sequence>
<feature type="compositionally biased region" description="Basic and acidic residues" evidence="1">
    <location>
        <begin position="19"/>
        <end position="32"/>
    </location>
</feature>
<reference evidence="2" key="2">
    <citation type="journal article" date="2015" name="Data Brief">
        <title>Shoot transcriptome of the giant reed, Arundo donax.</title>
        <authorList>
            <person name="Barrero R.A."/>
            <person name="Guerrero F.D."/>
            <person name="Moolhuijzen P."/>
            <person name="Goolsby J.A."/>
            <person name="Tidwell J."/>
            <person name="Bellgard S.E."/>
            <person name="Bellgard M.I."/>
        </authorList>
    </citation>
    <scope>NUCLEOTIDE SEQUENCE</scope>
    <source>
        <tissue evidence="2">Shoot tissue taken approximately 20 cm above the soil surface</tissue>
    </source>
</reference>
<organism evidence="2">
    <name type="scientific">Arundo donax</name>
    <name type="common">Giant reed</name>
    <name type="synonym">Donax arundinaceus</name>
    <dbReference type="NCBI Taxonomy" id="35708"/>
    <lineage>
        <taxon>Eukaryota</taxon>
        <taxon>Viridiplantae</taxon>
        <taxon>Streptophyta</taxon>
        <taxon>Embryophyta</taxon>
        <taxon>Tracheophyta</taxon>
        <taxon>Spermatophyta</taxon>
        <taxon>Magnoliopsida</taxon>
        <taxon>Liliopsida</taxon>
        <taxon>Poales</taxon>
        <taxon>Poaceae</taxon>
        <taxon>PACMAD clade</taxon>
        <taxon>Arundinoideae</taxon>
        <taxon>Arundineae</taxon>
        <taxon>Arundo</taxon>
    </lineage>
</organism>
<protein>
    <submittedName>
        <fullName evidence="2">Uncharacterized protein</fullName>
    </submittedName>
</protein>
<dbReference type="AlphaFoldDB" id="A0A0A8XVH3"/>
<name>A0A0A8XVH3_ARUDO</name>
<accession>A0A0A8XVH3</accession>
<proteinExistence type="predicted"/>